<feature type="domain" description="MacB-like periplasmic core" evidence="9">
    <location>
        <begin position="25"/>
        <end position="156"/>
    </location>
</feature>
<dbReference type="AlphaFoldDB" id="A0A4R2EGR2"/>
<proteinExistence type="inferred from homology"/>
<comment type="similarity">
    <text evidence="2">Belongs to the ABC-4 integral membrane protein family. LolC/E subfamily.</text>
</comment>
<evidence type="ECO:0000256" key="1">
    <source>
        <dbReference type="ARBA" id="ARBA00004651"/>
    </source>
</evidence>
<feature type="transmembrane region" description="Helical" evidence="7">
    <location>
        <begin position="366"/>
        <end position="390"/>
    </location>
</feature>
<feature type="transmembrane region" description="Helical" evidence="7">
    <location>
        <begin position="272"/>
        <end position="299"/>
    </location>
</feature>
<dbReference type="InterPro" id="IPR025857">
    <property type="entry name" value="MacB_PCD"/>
</dbReference>
<dbReference type="GO" id="GO:0098797">
    <property type="term" value="C:plasma membrane protein complex"/>
    <property type="evidence" value="ECO:0007669"/>
    <property type="project" value="TreeGrafter"/>
</dbReference>
<evidence type="ECO:0000256" key="5">
    <source>
        <dbReference type="ARBA" id="ARBA00022989"/>
    </source>
</evidence>
<feature type="transmembrane region" description="Helical" evidence="7">
    <location>
        <begin position="320"/>
        <end position="346"/>
    </location>
</feature>
<dbReference type="EMBL" id="SLWB01000009">
    <property type="protein sequence ID" value="TCN66386.1"/>
    <property type="molecule type" value="Genomic_DNA"/>
</dbReference>
<evidence type="ECO:0000256" key="4">
    <source>
        <dbReference type="ARBA" id="ARBA00022692"/>
    </source>
</evidence>
<evidence type="ECO:0000256" key="3">
    <source>
        <dbReference type="ARBA" id="ARBA00022475"/>
    </source>
</evidence>
<comment type="caution">
    <text evidence="10">The sequence shown here is derived from an EMBL/GenBank/DDBJ whole genome shotgun (WGS) entry which is preliminary data.</text>
</comment>
<evidence type="ECO:0000256" key="6">
    <source>
        <dbReference type="ARBA" id="ARBA00023136"/>
    </source>
</evidence>
<dbReference type="Pfam" id="PF02687">
    <property type="entry name" value="FtsX"/>
    <property type="match status" value="1"/>
</dbReference>
<feature type="transmembrane region" description="Helical" evidence="7">
    <location>
        <begin position="21"/>
        <end position="46"/>
    </location>
</feature>
<name>A0A4R2EGR2_9BACT</name>
<dbReference type="PANTHER" id="PTHR30489:SF0">
    <property type="entry name" value="LIPOPROTEIN-RELEASING SYSTEM TRANSMEMBRANE PROTEIN LOLE"/>
    <property type="match status" value="1"/>
</dbReference>
<dbReference type="GO" id="GO:0044874">
    <property type="term" value="P:lipoprotein localization to outer membrane"/>
    <property type="evidence" value="ECO:0007669"/>
    <property type="project" value="TreeGrafter"/>
</dbReference>
<evidence type="ECO:0000259" key="9">
    <source>
        <dbReference type="Pfam" id="PF12704"/>
    </source>
</evidence>
<dbReference type="RefSeq" id="WP_131839515.1">
    <property type="nucleotide sequence ID" value="NZ_SLWB01000009.1"/>
</dbReference>
<dbReference type="Pfam" id="PF12704">
    <property type="entry name" value="MacB_PCD"/>
    <property type="match status" value="1"/>
</dbReference>
<dbReference type="OrthoDB" id="1522724at2"/>
<dbReference type="InterPro" id="IPR051447">
    <property type="entry name" value="Lipoprotein-release_system"/>
</dbReference>
<evidence type="ECO:0000256" key="2">
    <source>
        <dbReference type="ARBA" id="ARBA00005236"/>
    </source>
</evidence>
<evidence type="ECO:0000313" key="10">
    <source>
        <dbReference type="EMBL" id="TCN66386.1"/>
    </source>
</evidence>
<keyword evidence="5 7" id="KW-1133">Transmembrane helix</keyword>
<evidence type="ECO:0000256" key="7">
    <source>
        <dbReference type="SAM" id="Phobius"/>
    </source>
</evidence>
<feature type="domain" description="ABC3 transporter permease C-terminal" evidence="8">
    <location>
        <begin position="276"/>
        <end position="399"/>
    </location>
</feature>
<dbReference type="PANTHER" id="PTHR30489">
    <property type="entry name" value="LIPOPROTEIN-RELEASING SYSTEM TRANSMEMBRANE PROTEIN LOLE"/>
    <property type="match status" value="1"/>
</dbReference>
<organism evidence="10 11">
    <name type="scientific">Acetobacteroides hydrogenigenes</name>
    <dbReference type="NCBI Taxonomy" id="979970"/>
    <lineage>
        <taxon>Bacteria</taxon>
        <taxon>Pseudomonadati</taxon>
        <taxon>Bacteroidota</taxon>
        <taxon>Bacteroidia</taxon>
        <taxon>Bacteroidales</taxon>
        <taxon>Rikenellaceae</taxon>
        <taxon>Acetobacteroides</taxon>
    </lineage>
</organism>
<accession>A0A4R2EGR2</accession>
<gene>
    <name evidence="10" type="ORF">CLV25_10915</name>
</gene>
<keyword evidence="3" id="KW-1003">Cell membrane</keyword>
<protein>
    <submittedName>
        <fullName evidence="10">Lipoprotein-releasing system permease protein</fullName>
    </submittedName>
</protein>
<evidence type="ECO:0000313" key="11">
    <source>
        <dbReference type="Proteomes" id="UP000294830"/>
    </source>
</evidence>
<reference evidence="10 11" key="1">
    <citation type="submission" date="2019-03" db="EMBL/GenBank/DDBJ databases">
        <title>Genomic Encyclopedia of Archaeal and Bacterial Type Strains, Phase II (KMG-II): from individual species to whole genera.</title>
        <authorList>
            <person name="Goeker M."/>
        </authorList>
    </citation>
    <scope>NUCLEOTIDE SEQUENCE [LARGE SCALE GENOMIC DNA]</scope>
    <source>
        <strain evidence="10 11">RL-C</strain>
    </source>
</reference>
<dbReference type="InterPro" id="IPR003838">
    <property type="entry name" value="ABC3_permease_C"/>
</dbReference>
<dbReference type="Proteomes" id="UP000294830">
    <property type="component" value="Unassembled WGS sequence"/>
</dbReference>
<evidence type="ECO:0000259" key="8">
    <source>
        <dbReference type="Pfam" id="PF02687"/>
    </source>
</evidence>
<keyword evidence="10" id="KW-0449">Lipoprotein</keyword>
<comment type="subcellular location">
    <subcellularLocation>
        <location evidence="1">Cell membrane</location>
        <topology evidence="1">Multi-pass membrane protein</topology>
    </subcellularLocation>
</comment>
<sequence length="402" mass="44804">MQLPLFFARRYLFSKKKHSSINIMSMISLVGVAVGAMALVVILSVYNGFDSYVRSLYSTFDPELKITPAEGKFFKYDEALKAKLMAVDGVETVSRTLEENALVKYASKQQIVTIRGVDDSYSRVVGIDSMMAAGSFVLKHGDLNQASVGAMIAQSLGVGVNFMDPLFLYLPNRSATSMDSPDAFMEEYVFPTSVFQTNLEYDMKYVIVPIRLLDAAYGFSNEASALEIKIRKGADLSSVYGRVKDALGNKFVVKDRFMQNEVLFRIMKSEKWIIYMILSLILIIASFNIIGSLSMLMLDKQEDVFVLRSLGASSKLIERIFLLEGWLISIFGASIGVVLGLAIALIQKYYKIVKLSTDGAFVLDAYPVKIEFVDMLSVFFTVVLIGYFAARYPVSTLKKQLA</sequence>
<keyword evidence="4 7" id="KW-0812">Transmembrane</keyword>
<keyword evidence="6 7" id="KW-0472">Membrane</keyword>
<keyword evidence="11" id="KW-1185">Reference proteome</keyword>